<dbReference type="EMBL" id="CP111014">
    <property type="protein sequence ID" value="WAQ99700.1"/>
    <property type="molecule type" value="Genomic_DNA"/>
</dbReference>
<dbReference type="SMART" id="SM00554">
    <property type="entry name" value="FAS1"/>
    <property type="match status" value="4"/>
</dbReference>
<evidence type="ECO:0000256" key="1">
    <source>
        <dbReference type="SAM" id="SignalP"/>
    </source>
</evidence>
<dbReference type="InterPro" id="IPR036378">
    <property type="entry name" value="FAS1_dom_sf"/>
</dbReference>
<dbReference type="PROSITE" id="PS50213">
    <property type="entry name" value="FAS1"/>
    <property type="match status" value="4"/>
</dbReference>
<dbReference type="Gene3D" id="2.30.180.10">
    <property type="entry name" value="FAS1 domain"/>
    <property type="match status" value="4"/>
</dbReference>
<dbReference type="SUPFAM" id="SSF82153">
    <property type="entry name" value="FAS1 domain"/>
    <property type="match status" value="4"/>
</dbReference>
<feature type="domain" description="FAS1" evidence="2">
    <location>
        <begin position="371"/>
        <end position="501"/>
    </location>
</feature>
<evidence type="ECO:0000313" key="4">
    <source>
        <dbReference type="Proteomes" id="UP001164746"/>
    </source>
</evidence>
<proteinExistence type="predicted"/>
<evidence type="ECO:0000313" key="3">
    <source>
        <dbReference type="EMBL" id="WAQ99700.1"/>
    </source>
</evidence>
<feature type="chain" id="PRO_5046526350" evidence="1">
    <location>
        <begin position="23"/>
        <end position="650"/>
    </location>
</feature>
<dbReference type="InterPro" id="IPR050904">
    <property type="entry name" value="Adhesion/Biosynth-related"/>
</dbReference>
<feature type="domain" description="FAS1" evidence="2">
    <location>
        <begin position="96"/>
        <end position="230"/>
    </location>
</feature>
<keyword evidence="1" id="KW-0732">Signal</keyword>
<feature type="domain" description="FAS1" evidence="2">
    <location>
        <begin position="237"/>
        <end position="367"/>
    </location>
</feature>
<dbReference type="InterPro" id="IPR000782">
    <property type="entry name" value="FAS1_domain"/>
</dbReference>
<protein>
    <submittedName>
        <fullName evidence="3">POSTN-like protein</fullName>
    </submittedName>
</protein>
<dbReference type="Pfam" id="PF02469">
    <property type="entry name" value="Fasciclin"/>
    <property type="match status" value="4"/>
</dbReference>
<reference evidence="3" key="1">
    <citation type="submission" date="2022-11" db="EMBL/GenBank/DDBJ databases">
        <title>Centuries of genome instability and evolution in soft-shell clam transmissible cancer (bioRxiv).</title>
        <authorList>
            <person name="Hart S.F.M."/>
            <person name="Yonemitsu M.A."/>
            <person name="Giersch R.M."/>
            <person name="Beal B.F."/>
            <person name="Arriagada G."/>
            <person name="Davis B.W."/>
            <person name="Ostrander E.A."/>
            <person name="Goff S.P."/>
            <person name="Metzger M.J."/>
        </authorList>
    </citation>
    <scope>NUCLEOTIDE SEQUENCE</scope>
    <source>
        <strain evidence="3">MELC-2E11</strain>
        <tissue evidence="3">Siphon/mantle</tissue>
    </source>
</reference>
<dbReference type="PANTHER" id="PTHR10900">
    <property type="entry name" value="PERIOSTIN-RELATED"/>
    <property type="match status" value="1"/>
</dbReference>
<gene>
    <name evidence="3" type="ORF">MAR_024073</name>
</gene>
<organism evidence="3 4">
    <name type="scientific">Mya arenaria</name>
    <name type="common">Soft-shell clam</name>
    <dbReference type="NCBI Taxonomy" id="6604"/>
    <lineage>
        <taxon>Eukaryota</taxon>
        <taxon>Metazoa</taxon>
        <taxon>Spiralia</taxon>
        <taxon>Lophotrochozoa</taxon>
        <taxon>Mollusca</taxon>
        <taxon>Bivalvia</taxon>
        <taxon>Autobranchia</taxon>
        <taxon>Heteroconchia</taxon>
        <taxon>Euheterodonta</taxon>
        <taxon>Imparidentia</taxon>
        <taxon>Neoheterodontei</taxon>
        <taxon>Myida</taxon>
        <taxon>Myoidea</taxon>
        <taxon>Myidae</taxon>
        <taxon>Mya</taxon>
    </lineage>
</organism>
<evidence type="ECO:0000259" key="2">
    <source>
        <dbReference type="PROSITE" id="PS50213"/>
    </source>
</evidence>
<name>A0ABY7DTM4_MYAAR</name>
<feature type="domain" description="FAS1" evidence="2">
    <location>
        <begin position="507"/>
        <end position="641"/>
    </location>
</feature>
<dbReference type="PANTHER" id="PTHR10900:SF114">
    <property type="entry name" value="FAS1 DOMAIN-CONTAINING PROTEIN"/>
    <property type="match status" value="1"/>
</dbReference>
<dbReference type="Proteomes" id="UP001164746">
    <property type="component" value="Chromosome 3"/>
</dbReference>
<keyword evidence="4" id="KW-1185">Reference proteome</keyword>
<sequence length="650" mass="73445">MSGAVWMVACLLWLLSPVNVHGAWKYSRKTRKGPSAQYQNDAAAYGPNVCAVQEVFKTGEKFYPDCVRKRIKKVCGTPTFVRYECCCGFGAMDVQPTKNIRETLTDLGVTEFTKLLKNTELEYKLRETGAFTVFAPIDKAFESITQDQRQRVFPWTYNALSLLHYHVAPGWHHSDHFRGLQLLPSLYYGLKPLSISGRSKQDMHTVNCARLIKGNILASNGVIHLIDQVLQTFDLFGNITDVMFRQTEQFSQFIQVLYTAEMFPMLRADGPFTVFAPSNYAFSRLPKLVLERVLREQKTAEAVIMHHTAPRIYCASANVDKTSVTMLDGSKQKMSCKKSGQFLHNSQIVKADLLAGNGVVHIINKIQLPNFVKTLDVAARDLHVTKFLQLAYEMGLLDKLQTDTEMTLFAPSDKAFGDMPKNKRRELFSDPLLFTTIFDYALTIGKIRTENFVGDSGIIMNSGSVLKLAIHKDGILVDDAAITSPDHECSNGVVHVIDKVLYPPTDNIYNILHTMDELRFSIFRKGVEVAGLDGLLSDSDRSLTVFVPTDQAFAKLPQWHLDELFDDSKKLKMHIQNHIVNRYVEHRSIAEDSVLLIESMQGERLLFQRAKDKYMLNTYSDILDSPIFATNGVIYVVDRVFECACKTDPS</sequence>
<feature type="signal peptide" evidence="1">
    <location>
        <begin position="1"/>
        <end position="22"/>
    </location>
</feature>
<accession>A0ABY7DTM4</accession>